<organism evidence="1 2">
    <name type="scientific">Brachybacterium hainanense</name>
    <dbReference type="NCBI Taxonomy" id="1541174"/>
    <lineage>
        <taxon>Bacteria</taxon>
        <taxon>Bacillati</taxon>
        <taxon>Actinomycetota</taxon>
        <taxon>Actinomycetes</taxon>
        <taxon>Micrococcales</taxon>
        <taxon>Dermabacteraceae</taxon>
        <taxon>Brachybacterium</taxon>
    </lineage>
</organism>
<keyword evidence="2" id="KW-1185">Reference proteome</keyword>
<name>A0ABV6R792_9MICO</name>
<dbReference type="Proteomes" id="UP001589793">
    <property type="component" value="Unassembled WGS sequence"/>
</dbReference>
<accession>A0ABV6R792</accession>
<evidence type="ECO:0000313" key="2">
    <source>
        <dbReference type="Proteomes" id="UP001589793"/>
    </source>
</evidence>
<sequence>MTALAHRSEAARRVARSMMRSMHMMMCMCMQMCMCMMHRQPSL</sequence>
<evidence type="ECO:0000313" key="1">
    <source>
        <dbReference type="EMBL" id="MFC0672858.1"/>
    </source>
</evidence>
<reference evidence="1 2" key="1">
    <citation type="submission" date="2024-09" db="EMBL/GenBank/DDBJ databases">
        <authorList>
            <person name="Sun Q."/>
            <person name="Mori K."/>
        </authorList>
    </citation>
    <scope>NUCLEOTIDE SEQUENCE [LARGE SCALE GENOMIC DNA]</scope>
    <source>
        <strain evidence="1 2">CICC 10874</strain>
    </source>
</reference>
<protein>
    <submittedName>
        <fullName evidence="1">Uncharacterized protein</fullName>
    </submittedName>
</protein>
<dbReference type="RefSeq" id="WP_376977979.1">
    <property type="nucleotide sequence ID" value="NZ_JBHLSV010000002.1"/>
</dbReference>
<proteinExistence type="predicted"/>
<gene>
    <name evidence="1" type="ORF">ACFFF6_02690</name>
</gene>
<dbReference type="EMBL" id="JBHLSV010000002">
    <property type="protein sequence ID" value="MFC0672858.1"/>
    <property type="molecule type" value="Genomic_DNA"/>
</dbReference>
<comment type="caution">
    <text evidence="1">The sequence shown here is derived from an EMBL/GenBank/DDBJ whole genome shotgun (WGS) entry which is preliminary data.</text>
</comment>